<keyword evidence="5" id="KW-1185">Reference proteome</keyword>
<dbReference type="InterPro" id="IPR050577">
    <property type="entry name" value="MAPR/NEUFC/NENF-like"/>
</dbReference>
<dbReference type="EMBL" id="CENE01000002">
    <property type="protein sequence ID" value="CEQ39159.1"/>
    <property type="molecule type" value="Genomic_DNA"/>
</dbReference>
<dbReference type="GO" id="GO:0016020">
    <property type="term" value="C:membrane"/>
    <property type="evidence" value="ECO:0007669"/>
    <property type="project" value="TreeGrafter"/>
</dbReference>
<dbReference type="AlphaFoldDB" id="A0A0D6EGT5"/>
<evidence type="ECO:0000256" key="2">
    <source>
        <dbReference type="SAM" id="Phobius"/>
    </source>
</evidence>
<evidence type="ECO:0000259" key="3">
    <source>
        <dbReference type="SMART" id="SM01117"/>
    </source>
</evidence>
<feature type="transmembrane region" description="Helical" evidence="2">
    <location>
        <begin position="34"/>
        <end position="53"/>
    </location>
</feature>
<dbReference type="InterPro" id="IPR036400">
    <property type="entry name" value="Cyt_B5-like_heme/steroid_sf"/>
</dbReference>
<keyword evidence="2" id="KW-0812">Transmembrane</keyword>
<dbReference type="PANTHER" id="PTHR10281:SF115">
    <property type="entry name" value="BINDING PROTEIN, PUTATIVE (AFU_ORTHOLOGUE AFUA_4G06240)-RELATED"/>
    <property type="match status" value="1"/>
</dbReference>
<name>A0A0D6EGT5_SPOSA</name>
<evidence type="ECO:0000313" key="5">
    <source>
        <dbReference type="Proteomes" id="UP000243876"/>
    </source>
</evidence>
<gene>
    <name evidence="4" type="primary">SPOSA6832_00678</name>
</gene>
<dbReference type="GO" id="GO:0005783">
    <property type="term" value="C:endoplasmic reticulum"/>
    <property type="evidence" value="ECO:0007669"/>
    <property type="project" value="TreeGrafter"/>
</dbReference>
<proteinExistence type="inferred from homology"/>
<dbReference type="SMART" id="SM01117">
    <property type="entry name" value="Cyt-b5"/>
    <property type="match status" value="1"/>
</dbReference>
<keyword evidence="2" id="KW-0472">Membrane</keyword>
<dbReference type="FunFam" id="3.10.120.10:FF:000003">
    <property type="entry name" value="membrane-associated progesterone receptor component 1"/>
    <property type="match status" value="1"/>
</dbReference>
<accession>A0A0D6EGT5</accession>
<dbReference type="Pfam" id="PF00173">
    <property type="entry name" value="Cyt-b5"/>
    <property type="match status" value="1"/>
</dbReference>
<dbReference type="PANTHER" id="PTHR10281">
    <property type="entry name" value="MEMBRANE-ASSOCIATED PROGESTERONE RECEPTOR COMPONENT-RELATED"/>
    <property type="match status" value="1"/>
</dbReference>
<dbReference type="OrthoDB" id="899at2759"/>
<dbReference type="Proteomes" id="UP000243876">
    <property type="component" value="Unassembled WGS sequence"/>
</dbReference>
<reference evidence="5" key="1">
    <citation type="submission" date="2015-02" db="EMBL/GenBank/DDBJ databases">
        <authorList>
            <person name="Gon?alves P."/>
        </authorList>
    </citation>
    <scope>NUCLEOTIDE SEQUENCE [LARGE SCALE GENOMIC DNA]</scope>
</reference>
<evidence type="ECO:0000313" key="4">
    <source>
        <dbReference type="EMBL" id="CEQ39159.1"/>
    </source>
</evidence>
<dbReference type="InterPro" id="IPR001199">
    <property type="entry name" value="Cyt_B5-like_heme/steroid-bd"/>
</dbReference>
<comment type="similarity">
    <text evidence="1">Belongs to the cytochrome b5 family. MAPR subfamily.</text>
</comment>
<feature type="domain" description="Cytochrome b5 heme-binding" evidence="3">
    <location>
        <begin position="103"/>
        <end position="199"/>
    </location>
</feature>
<dbReference type="SUPFAM" id="SSF55856">
    <property type="entry name" value="Cytochrome b5-like heme/steroid binding domain"/>
    <property type="match status" value="1"/>
</dbReference>
<organism evidence="4 5">
    <name type="scientific">Sporidiobolus salmonicolor</name>
    <name type="common">Yeast-like fungus</name>
    <name type="synonym">Sporobolomyces salmonicolor</name>
    <dbReference type="NCBI Taxonomy" id="5005"/>
    <lineage>
        <taxon>Eukaryota</taxon>
        <taxon>Fungi</taxon>
        <taxon>Dikarya</taxon>
        <taxon>Basidiomycota</taxon>
        <taxon>Pucciniomycotina</taxon>
        <taxon>Microbotryomycetes</taxon>
        <taxon>Sporidiobolales</taxon>
        <taxon>Sporidiobolaceae</taxon>
        <taxon>Sporobolomyces</taxon>
    </lineage>
</organism>
<sequence length="208" mass="23316">MTLMNPLSNSPAYASLQYYVAYARDRLDDWVREHYIFVSLQLAILSLFFFYFLQHRFPTDPAAYSHDMDSVQATAADAAVKAADTLVSKPDPAQLDPPKDTPFTIAELKKYDGADKDTPIYVAIKGRIYDVSAKRDMYGPGCGYHVFTGKDASKALGKSSLKPEDAVSDYSSLTAEELKVLDDWEKYFQKRYNIVGRVVDDAKAPQAE</sequence>
<dbReference type="GO" id="GO:0020037">
    <property type="term" value="F:heme binding"/>
    <property type="evidence" value="ECO:0007669"/>
    <property type="project" value="UniProtKB-ARBA"/>
</dbReference>
<dbReference type="Gene3D" id="3.10.120.10">
    <property type="entry name" value="Cytochrome b5-like heme/steroid binding domain"/>
    <property type="match status" value="1"/>
</dbReference>
<protein>
    <submittedName>
        <fullName evidence="4">SPOSA6832_00678-mRNA-1:cds</fullName>
    </submittedName>
</protein>
<keyword evidence="2" id="KW-1133">Transmembrane helix</keyword>
<evidence type="ECO:0000256" key="1">
    <source>
        <dbReference type="ARBA" id="ARBA00038357"/>
    </source>
</evidence>